<evidence type="ECO:0000256" key="1">
    <source>
        <dbReference type="SAM" id="MobiDB-lite"/>
    </source>
</evidence>
<protein>
    <submittedName>
        <fullName evidence="2">Uncharacterized protein</fullName>
    </submittedName>
</protein>
<dbReference type="Proteomes" id="UP001642540">
    <property type="component" value="Unassembled WGS sequence"/>
</dbReference>
<organism evidence="2 3">
    <name type="scientific">Orchesella dallaii</name>
    <dbReference type="NCBI Taxonomy" id="48710"/>
    <lineage>
        <taxon>Eukaryota</taxon>
        <taxon>Metazoa</taxon>
        <taxon>Ecdysozoa</taxon>
        <taxon>Arthropoda</taxon>
        <taxon>Hexapoda</taxon>
        <taxon>Collembola</taxon>
        <taxon>Entomobryomorpha</taxon>
        <taxon>Entomobryoidea</taxon>
        <taxon>Orchesellidae</taxon>
        <taxon>Orchesellinae</taxon>
        <taxon>Orchesella</taxon>
    </lineage>
</organism>
<dbReference type="InterPro" id="IPR037760">
    <property type="entry name" value="SMKR1"/>
</dbReference>
<feature type="region of interest" description="Disordered" evidence="1">
    <location>
        <begin position="73"/>
        <end position="110"/>
    </location>
</feature>
<proteinExistence type="predicted"/>
<reference evidence="2 3" key="1">
    <citation type="submission" date="2024-08" db="EMBL/GenBank/DDBJ databases">
        <authorList>
            <person name="Cucini C."/>
            <person name="Frati F."/>
        </authorList>
    </citation>
    <scope>NUCLEOTIDE SEQUENCE [LARGE SCALE GENOMIC DNA]</scope>
</reference>
<dbReference type="PANTHER" id="PTHR37932:SF1">
    <property type="entry name" value="SMALL LYSINE-RICH PROTEIN 1"/>
    <property type="match status" value="1"/>
</dbReference>
<sequence length="149" mass="17451">MVCCVLPTFLYEEKDDPTEHHIIMYDALEKDFPLKCRLLTESHKSHKLDFPYYTRSNFHQPFFYQSIIKMENEDERNAEDEKSPSPTPNSGQAGKVGAKKPTKKKERGRRNREICDVFGDAAMSNAYYICHNVQDFLYCRGFPWNASKK</sequence>
<keyword evidence="3" id="KW-1185">Reference proteome</keyword>
<comment type="caution">
    <text evidence="2">The sequence shown here is derived from an EMBL/GenBank/DDBJ whole genome shotgun (WGS) entry which is preliminary data.</text>
</comment>
<feature type="compositionally biased region" description="Basic residues" evidence="1">
    <location>
        <begin position="97"/>
        <end position="110"/>
    </location>
</feature>
<gene>
    <name evidence="2" type="ORF">ODALV1_LOCUS27251</name>
</gene>
<evidence type="ECO:0000313" key="2">
    <source>
        <dbReference type="EMBL" id="CAL8138182.1"/>
    </source>
</evidence>
<name>A0ABP1RXA2_9HEXA</name>
<dbReference type="PANTHER" id="PTHR37932">
    <property type="entry name" value="SMALL LYSINE-RICH PROTEIN 1"/>
    <property type="match status" value="1"/>
</dbReference>
<evidence type="ECO:0000313" key="3">
    <source>
        <dbReference type="Proteomes" id="UP001642540"/>
    </source>
</evidence>
<dbReference type="EMBL" id="CAXLJM020000122">
    <property type="protein sequence ID" value="CAL8138182.1"/>
    <property type="molecule type" value="Genomic_DNA"/>
</dbReference>
<accession>A0ABP1RXA2</accession>